<evidence type="ECO:0000313" key="3">
    <source>
        <dbReference type="EMBL" id="GAQ91771.1"/>
    </source>
</evidence>
<dbReference type="PANTHER" id="PTHR31551:SF1">
    <property type="entry name" value="COILED-COIL DOMAIN-CONTAINING PROTEIN 12"/>
    <property type="match status" value="1"/>
</dbReference>
<dbReference type="OrthoDB" id="10261348at2759"/>
<dbReference type="InterPro" id="IPR013169">
    <property type="entry name" value="mRNA_splic_Cwf18-like"/>
</dbReference>
<accession>A0A1Y1IR98</accession>
<dbReference type="AlphaFoldDB" id="A0A1Y1IR98"/>
<evidence type="ECO:0000256" key="1">
    <source>
        <dbReference type="SAM" id="Coils"/>
    </source>
</evidence>
<reference evidence="3 4" key="1">
    <citation type="journal article" date="2014" name="Nat. Commun.">
        <title>Klebsormidium flaccidum genome reveals primary factors for plant terrestrial adaptation.</title>
        <authorList>
            <person name="Hori K."/>
            <person name="Maruyama F."/>
            <person name="Fujisawa T."/>
            <person name="Togashi T."/>
            <person name="Yamamoto N."/>
            <person name="Seo M."/>
            <person name="Sato S."/>
            <person name="Yamada T."/>
            <person name="Mori H."/>
            <person name="Tajima N."/>
            <person name="Moriyama T."/>
            <person name="Ikeuchi M."/>
            <person name="Watanabe M."/>
            <person name="Wada H."/>
            <person name="Kobayashi K."/>
            <person name="Saito M."/>
            <person name="Masuda T."/>
            <person name="Sasaki-Sekimoto Y."/>
            <person name="Mashiguchi K."/>
            <person name="Awai K."/>
            <person name="Shimojima M."/>
            <person name="Masuda S."/>
            <person name="Iwai M."/>
            <person name="Nobusawa T."/>
            <person name="Narise T."/>
            <person name="Kondo S."/>
            <person name="Saito H."/>
            <person name="Sato R."/>
            <person name="Murakawa M."/>
            <person name="Ihara Y."/>
            <person name="Oshima-Yamada Y."/>
            <person name="Ohtaka K."/>
            <person name="Satoh M."/>
            <person name="Sonobe K."/>
            <person name="Ishii M."/>
            <person name="Ohtani R."/>
            <person name="Kanamori-Sato M."/>
            <person name="Honoki R."/>
            <person name="Miyazaki D."/>
            <person name="Mochizuki H."/>
            <person name="Umetsu J."/>
            <person name="Higashi K."/>
            <person name="Shibata D."/>
            <person name="Kamiya Y."/>
            <person name="Sato N."/>
            <person name="Nakamura Y."/>
            <person name="Tabata S."/>
            <person name="Ida S."/>
            <person name="Kurokawa K."/>
            <person name="Ohta H."/>
        </authorList>
    </citation>
    <scope>NUCLEOTIDE SEQUENCE [LARGE SCALE GENOMIC DNA]</scope>
    <source>
        <strain evidence="3 4">NIES-2285</strain>
    </source>
</reference>
<keyword evidence="1" id="KW-0175">Coiled coil</keyword>
<evidence type="ECO:0000256" key="2">
    <source>
        <dbReference type="SAM" id="MobiDB-lite"/>
    </source>
</evidence>
<evidence type="ECO:0000313" key="4">
    <source>
        <dbReference type="Proteomes" id="UP000054558"/>
    </source>
</evidence>
<dbReference type="STRING" id="105231.A0A1Y1IR98"/>
<feature type="compositionally biased region" description="Basic and acidic residues" evidence="2">
    <location>
        <begin position="54"/>
        <end position="65"/>
    </location>
</feature>
<feature type="compositionally biased region" description="Basic and acidic residues" evidence="2">
    <location>
        <begin position="18"/>
        <end position="36"/>
    </location>
</feature>
<name>A0A1Y1IR98_KLENI</name>
<dbReference type="GO" id="GO:0005684">
    <property type="term" value="C:U2-type spliceosomal complex"/>
    <property type="evidence" value="ECO:0000318"/>
    <property type="project" value="GO_Central"/>
</dbReference>
<gene>
    <name evidence="3" type="ORF">KFL_008490050</name>
</gene>
<organism evidence="3 4">
    <name type="scientific">Klebsormidium nitens</name>
    <name type="common">Green alga</name>
    <name type="synonym">Ulothrix nitens</name>
    <dbReference type="NCBI Taxonomy" id="105231"/>
    <lineage>
        <taxon>Eukaryota</taxon>
        <taxon>Viridiplantae</taxon>
        <taxon>Streptophyta</taxon>
        <taxon>Klebsormidiophyceae</taxon>
        <taxon>Klebsormidiales</taxon>
        <taxon>Klebsormidiaceae</taxon>
        <taxon>Klebsormidium</taxon>
    </lineage>
</organism>
<feature type="region of interest" description="Disordered" evidence="2">
    <location>
        <begin position="18"/>
        <end position="99"/>
    </location>
</feature>
<dbReference type="EMBL" id="DF237798">
    <property type="protein sequence ID" value="GAQ91771.1"/>
    <property type="molecule type" value="Genomic_DNA"/>
</dbReference>
<dbReference type="PANTHER" id="PTHR31551">
    <property type="entry name" value="PRE-MRNA-SPLICING FACTOR CWF18"/>
    <property type="match status" value="1"/>
</dbReference>
<protein>
    <submittedName>
        <fullName evidence="3">Coiled-coil domain-containing protein 12</fullName>
    </submittedName>
</protein>
<sequence length="145" mass="16727">MEDAAARKARLKALREAAELSARAEEELETGARDEENGADEPENEQGVRFRNYLPRDEELQRQREVGPIIPKFEDPVAKSPTEIDDPEDPLGSIAPKKPNWDLRRDVAKKLEKLERRTQRAMVELLQEEEKRRQAVSEDQQVVLQ</sequence>
<keyword evidence="4" id="KW-1185">Reference proteome</keyword>
<dbReference type="Pfam" id="PF08315">
    <property type="entry name" value="cwf18"/>
    <property type="match status" value="1"/>
</dbReference>
<proteinExistence type="predicted"/>
<dbReference type="Proteomes" id="UP000054558">
    <property type="component" value="Unassembled WGS sequence"/>
</dbReference>
<feature type="coiled-coil region" evidence="1">
    <location>
        <begin position="104"/>
        <end position="131"/>
    </location>
</feature>
<dbReference type="OMA" id="KFDDPVA"/>
<dbReference type="GO" id="GO:0071014">
    <property type="term" value="C:post-mRNA release spliceosomal complex"/>
    <property type="evidence" value="ECO:0000318"/>
    <property type="project" value="GO_Central"/>
</dbReference>